<keyword evidence="10" id="KW-1185">Reference proteome</keyword>
<feature type="region of interest" description="Disordered" evidence="6">
    <location>
        <begin position="387"/>
        <end position="410"/>
    </location>
</feature>
<evidence type="ECO:0000256" key="1">
    <source>
        <dbReference type="ARBA" id="ARBA00008857"/>
    </source>
</evidence>
<accession>A0ABP7X270</accession>
<dbReference type="Pfam" id="PF22022">
    <property type="entry name" value="Phage_int_M"/>
    <property type="match status" value="1"/>
</dbReference>
<dbReference type="InterPro" id="IPR050808">
    <property type="entry name" value="Phage_Integrase"/>
</dbReference>
<evidence type="ECO:0000313" key="10">
    <source>
        <dbReference type="Proteomes" id="UP001500392"/>
    </source>
</evidence>
<evidence type="ECO:0000256" key="5">
    <source>
        <dbReference type="PROSITE-ProRule" id="PRU01248"/>
    </source>
</evidence>
<comment type="caution">
    <text evidence="9">The sequence shown here is derived from an EMBL/GenBank/DDBJ whole genome shotgun (WGS) entry which is preliminary data.</text>
</comment>
<dbReference type="InterPro" id="IPR022000">
    <property type="entry name" value="Min27-like_integrase_DNA_bind"/>
</dbReference>
<proteinExistence type="inferred from homology"/>
<dbReference type="InterPro" id="IPR044068">
    <property type="entry name" value="CB"/>
</dbReference>
<dbReference type="InterPro" id="IPR002104">
    <property type="entry name" value="Integrase_catalytic"/>
</dbReference>
<dbReference type="CDD" id="cd01189">
    <property type="entry name" value="INT_ICEBs1_C_like"/>
    <property type="match status" value="1"/>
</dbReference>
<dbReference type="PANTHER" id="PTHR30629:SF2">
    <property type="entry name" value="PROPHAGE INTEGRASE INTS-RELATED"/>
    <property type="match status" value="1"/>
</dbReference>
<keyword evidence="2" id="KW-0229">DNA integration</keyword>
<gene>
    <name evidence="9" type="ORF">GCM10022414_30670</name>
</gene>
<sequence length="410" mass="47762">MASIGVRSNRIYIDFRYKGVRCREQTKLNDTPANQKRAKQILERIEAEITLDTFDYARYFPKSKRVADFQNHARRIDQLNSDSPKFAEFSAVWFSETEVSWRNSHKDNVALTLRKYLCPAFGDMPLDQITKAQLLAFRADLTKIPRKNGNTGLSPARINKIMMPLRQVLNEGAERYQYASPFRGIKTLKLQKSHIEPFSFEDVHRIIATVRADFKNYYTTRFFTGMRTGEIDGLMWKYVDFERREILIRETWVMGQMEYTKNDGSQREIQMSQPVYDALLAQREATGEYTYVFCNRLGSPLSHNNITRRVWYPLLRYLGLNKRRPYQTRHTAATLWLAAGESPEWIARQMGHTTTEMLFKVYSRYVPNLTRADGSAFERLLTQQFPNNALNTEPNNPLANISPSQGAEND</sequence>
<dbReference type="Gene3D" id="1.10.150.130">
    <property type="match status" value="1"/>
</dbReference>
<evidence type="ECO:0000256" key="3">
    <source>
        <dbReference type="ARBA" id="ARBA00023125"/>
    </source>
</evidence>
<dbReference type="Pfam" id="PF00589">
    <property type="entry name" value="Phage_integrase"/>
    <property type="match status" value="1"/>
</dbReference>
<dbReference type="Proteomes" id="UP001500392">
    <property type="component" value="Unassembled WGS sequence"/>
</dbReference>
<name>A0ABP7X270_9GAMM</name>
<keyword evidence="3 5" id="KW-0238">DNA-binding</keyword>
<dbReference type="PROSITE" id="PS51900">
    <property type="entry name" value="CB"/>
    <property type="match status" value="1"/>
</dbReference>
<feature type="domain" description="Tyr recombinase" evidence="7">
    <location>
        <begin position="193"/>
        <end position="375"/>
    </location>
</feature>
<dbReference type="Pfam" id="PF12167">
    <property type="entry name" value="Arm-DNA-bind_2"/>
    <property type="match status" value="1"/>
</dbReference>
<protein>
    <submittedName>
        <fullName evidence="9">Site-specific integrase</fullName>
    </submittedName>
</protein>
<comment type="similarity">
    <text evidence="1">Belongs to the 'phage' integrase family.</text>
</comment>
<dbReference type="PANTHER" id="PTHR30629">
    <property type="entry name" value="PROPHAGE INTEGRASE"/>
    <property type="match status" value="1"/>
</dbReference>
<feature type="domain" description="Core-binding (CB)" evidence="8">
    <location>
        <begin position="84"/>
        <end position="173"/>
    </location>
</feature>
<dbReference type="InterPro" id="IPR053876">
    <property type="entry name" value="Phage_int_M"/>
</dbReference>
<dbReference type="EMBL" id="BAABDM010000007">
    <property type="protein sequence ID" value="GAA4102673.1"/>
    <property type="molecule type" value="Genomic_DNA"/>
</dbReference>
<evidence type="ECO:0000259" key="8">
    <source>
        <dbReference type="PROSITE" id="PS51900"/>
    </source>
</evidence>
<evidence type="ECO:0000256" key="6">
    <source>
        <dbReference type="SAM" id="MobiDB-lite"/>
    </source>
</evidence>
<evidence type="ECO:0000313" key="9">
    <source>
        <dbReference type="EMBL" id="GAA4102673.1"/>
    </source>
</evidence>
<dbReference type="InterPro" id="IPR013762">
    <property type="entry name" value="Integrase-like_cat_sf"/>
</dbReference>
<dbReference type="RefSeq" id="WP_344937715.1">
    <property type="nucleotide sequence ID" value="NZ_BAABDM010000007.1"/>
</dbReference>
<organism evidence="9 10">
    <name type="scientific">Zhongshania borealis</name>
    <dbReference type="NCBI Taxonomy" id="889488"/>
    <lineage>
        <taxon>Bacteria</taxon>
        <taxon>Pseudomonadati</taxon>
        <taxon>Pseudomonadota</taxon>
        <taxon>Gammaproteobacteria</taxon>
        <taxon>Cellvibrionales</taxon>
        <taxon>Spongiibacteraceae</taxon>
        <taxon>Zhongshania</taxon>
    </lineage>
</organism>
<evidence type="ECO:0000256" key="4">
    <source>
        <dbReference type="ARBA" id="ARBA00023172"/>
    </source>
</evidence>
<dbReference type="InterPro" id="IPR011010">
    <property type="entry name" value="DNA_brk_join_enz"/>
</dbReference>
<dbReference type="PROSITE" id="PS51898">
    <property type="entry name" value="TYR_RECOMBINASE"/>
    <property type="match status" value="1"/>
</dbReference>
<dbReference type="InterPro" id="IPR010998">
    <property type="entry name" value="Integrase_recombinase_N"/>
</dbReference>
<evidence type="ECO:0000256" key="2">
    <source>
        <dbReference type="ARBA" id="ARBA00022908"/>
    </source>
</evidence>
<reference evidence="10" key="1">
    <citation type="journal article" date="2019" name="Int. J. Syst. Evol. Microbiol.">
        <title>The Global Catalogue of Microorganisms (GCM) 10K type strain sequencing project: providing services to taxonomists for standard genome sequencing and annotation.</title>
        <authorList>
            <consortium name="The Broad Institute Genomics Platform"/>
            <consortium name="The Broad Institute Genome Sequencing Center for Infectious Disease"/>
            <person name="Wu L."/>
            <person name="Ma J."/>
        </authorList>
    </citation>
    <scope>NUCLEOTIDE SEQUENCE [LARGE SCALE GENOMIC DNA]</scope>
    <source>
        <strain evidence="10">JCM 17304</strain>
    </source>
</reference>
<evidence type="ECO:0000259" key="7">
    <source>
        <dbReference type="PROSITE" id="PS51898"/>
    </source>
</evidence>
<dbReference type="Gene3D" id="1.10.443.10">
    <property type="entry name" value="Intergrase catalytic core"/>
    <property type="match status" value="1"/>
</dbReference>
<keyword evidence="4" id="KW-0233">DNA recombination</keyword>
<dbReference type="SUPFAM" id="SSF56349">
    <property type="entry name" value="DNA breaking-rejoining enzymes"/>
    <property type="match status" value="1"/>
</dbReference>